<reference evidence="2 3" key="1">
    <citation type="journal article" date="2016" name="Mol. Biol. Evol.">
        <title>Comparative Genomics of Early-Diverging Mushroom-Forming Fungi Provides Insights into the Origins of Lignocellulose Decay Capabilities.</title>
        <authorList>
            <person name="Nagy L.G."/>
            <person name="Riley R."/>
            <person name="Tritt A."/>
            <person name="Adam C."/>
            <person name="Daum C."/>
            <person name="Floudas D."/>
            <person name="Sun H."/>
            <person name="Yadav J.S."/>
            <person name="Pangilinan J."/>
            <person name="Larsson K.H."/>
            <person name="Matsuura K."/>
            <person name="Barry K."/>
            <person name="Labutti K."/>
            <person name="Kuo R."/>
            <person name="Ohm R.A."/>
            <person name="Bhattacharya S.S."/>
            <person name="Shirouzu T."/>
            <person name="Yoshinaga Y."/>
            <person name="Martin F.M."/>
            <person name="Grigoriev I.V."/>
            <person name="Hibbett D.S."/>
        </authorList>
    </citation>
    <scope>NUCLEOTIDE SEQUENCE [LARGE SCALE GENOMIC DNA]</scope>
    <source>
        <strain evidence="2 3">HHB14362 ss-1</strain>
    </source>
</reference>
<evidence type="ECO:0000313" key="2">
    <source>
        <dbReference type="EMBL" id="KZT24063.1"/>
    </source>
</evidence>
<feature type="region of interest" description="Disordered" evidence="1">
    <location>
        <begin position="298"/>
        <end position="317"/>
    </location>
</feature>
<dbReference type="EMBL" id="KV425580">
    <property type="protein sequence ID" value="KZT24063.1"/>
    <property type="molecule type" value="Genomic_DNA"/>
</dbReference>
<sequence>MTYQCRFQPERGPLWSFRLGFMVIAYPELDDIYDRAKDFMLQQKRDLHWPIEETTSQMRCHADENNKLIRLRQGTDYLFCIAQTWGWQVSSRLSLPSQGSALLELSRLRQWRDILEDPHIFRAGEAGVVGPDPIRNIFYMLQAIYSGVLYVECIDANGRVSRQFVPPFAWVQEHADTLEYVLGLDRYGVLTQICESHLGDDIEMHAAGVPPVQSGTVSPNEAHTSPQPSEPPIPSDGVSALPSGSQDHAGSQKTKKVTDQKGKKQGKGEKGKQEGQGTREEFTTINSSFDSIWFYEDERLDDPWQDGRRPRPGVGHW</sequence>
<proteinExistence type="predicted"/>
<keyword evidence="3" id="KW-1185">Reference proteome</keyword>
<dbReference type="OrthoDB" id="3209743at2759"/>
<accession>A0A165RN95</accession>
<dbReference type="AlphaFoldDB" id="A0A165RN95"/>
<evidence type="ECO:0000313" key="3">
    <source>
        <dbReference type="Proteomes" id="UP000076761"/>
    </source>
</evidence>
<feature type="compositionally biased region" description="Basic and acidic residues" evidence="1">
    <location>
        <begin position="256"/>
        <end position="282"/>
    </location>
</feature>
<gene>
    <name evidence="2" type="ORF">NEOLEDRAFT_1135599</name>
</gene>
<protein>
    <submittedName>
        <fullName evidence="2">Uncharacterized protein</fullName>
    </submittedName>
</protein>
<feature type="region of interest" description="Disordered" evidence="1">
    <location>
        <begin position="208"/>
        <end position="288"/>
    </location>
</feature>
<evidence type="ECO:0000256" key="1">
    <source>
        <dbReference type="SAM" id="MobiDB-lite"/>
    </source>
</evidence>
<name>A0A165RN95_9AGAM</name>
<feature type="compositionally biased region" description="Polar residues" evidence="1">
    <location>
        <begin position="213"/>
        <end position="227"/>
    </location>
</feature>
<dbReference type="Proteomes" id="UP000076761">
    <property type="component" value="Unassembled WGS sequence"/>
</dbReference>
<feature type="compositionally biased region" description="Polar residues" evidence="1">
    <location>
        <begin position="242"/>
        <end position="251"/>
    </location>
</feature>
<dbReference type="InParanoid" id="A0A165RN95"/>
<organism evidence="2 3">
    <name type="scientific">Neolentinus lepideus HHB14362 ss-1</name>
    <dbReference type="NCBI Taxonomy" id="1314782"/>
    <lineage>
        <taxon>Eukaryota</taxon>
        <taxon>Fungi</taxon>
        <taxon>Dikarya</taxon>
        <taxon>Basidiomycota</taxon>
        <taxon>Agaricomycotina</taxon>
        <taxon>Agaricomycetes</taxon>
        <taxon>Gloeophyllales</taxon>
        <taxon>Gloeophyllaceae</taxon>
        <taxon>Neolentinus</taxon>
    </lineage>
</organism>